<accession>A0A1M5GFU2</accession>
<feature type="non-terminal residue" evidence="1">
    <location>
        <position position="1163"/>
    </location>
</feature>
<dbReference type="Gene3D" id="2.180.10.10">
    <property type="entry name" value="RHS repeat-associated core"/>
    <property type="match status" value="1"/>
</dbReference>
<reference evidence="2" key="1">
    <citation type="submission" date="2016-11" db="EMBL/GenBank/DDBJ databases">
        <authorList>
            <person name="Varghese N."/>
            <person name="Submissions S."/>
        </authorList>
    </citation>
    <scope>NUCLEOTIDE SEQUENCE [LARGE SCALE GENOMIC DNA]</scope>
    <source>
        <strain evidence="2">DSM 17963</strain>
    </source>
</reference>
<evidence type="ECO:0000313" key="1">
    <source>
        <dbReference type="EMBL" id="SHG02594.1"/>
    </source>
</evidence>
<protein>
    <submittedName>
        <fullName evidence="1">YD repeat-containing protein</fullName>
    </submittedName>
</protein>
<dbReference type="Pfam" id="PF05593">
    <property type="entry name" value="RHS_repeat"/>
    <property type="match status" value="1"/>
</dbReference>
<dbReference type="InterPro" id="IPR006530">
    <property type="entry name" value="YD"/>
</dbReference>
<evidence type="ECO:0000313" key="2">
    <source>
        <dbReference type="Proteomes" id="UP000184071"/>
    </source>
</evidence>
<name>A0A1M5GFU2_9FLAO</name>
<dbReference type="NCBIfam" id="TIGR01643">
    <property type="entry name" value="YD_repeat_2x"/>
    <property type="match status" value="1"/>
</dbReference>
<dbReference type="STRING" id="370979.SAMN05443663_101826"/>
<sequence length="1163" mass="129802">MKKKFLLLFFLTKKILLKNYKIVFCNILFFIMFSLNAQIAENDPSKYIPNIIPPSTTAYALGTYGNTPIGLFTGSQNISIPIYTYKTANLEVPISMFYSSNGIKVDEISSNVGQSWNLSFGGVITRIVRDKPDEDRGNFPIPISITEATGRYSPQALDFYQYIGENDVDTESDIFSFNFGKYSGKFIFTYEGGILLMPAQELKIEYTQNSEGINFTITAPDGVKYYFDNQEITTQRVLGGGHSIPNITVSSWYLSRIVHPKGDQIQFTYDDATSTYTTSKSQTYRMLYPRIQYDAAGNLEQYTGGLSPMYEHTMNVAGKAIKSIKSTNPFYGEVAFTYLSTSSADVTTGNNKISQITIKDKNAAEIDRINFTYTTTPNSRVFLDKVQFKDVNQNYQFEYNNRNSFPARLSLSQDHWGYYNGKNNTNIVPAVDAYELQSVSYNGANKDPDGNFAKIGLLSKIIYPTEGYTTFDYEPNDYYGQITVEPTRVYQSISAVTTEETNTTSSQSIYANGARTQKVSIIAGTGFYCSDPSLDTGKSKATISVYNTTAGRYEILFRTDNNAEISNSFYQITPNTASAAKNFYFVASANQTYRISISSDWFCTSSTLNYNYLPGNATIIPGNVKTGGIRVQRTSDYASASSAPVIKRFLYAKKDDLAKSTGNKGQEPYYIDTYKVEKILESPGAGIFGVVSTATYLNLSSSSLASLFDTGSSNVFYNYVTISYGSDNFLNGGEEHEFIVHRDAGDGFVIGTGDIRSVPLSNLGWDNGLEKKVTYFNKDLKTVKQTINEYEERSALRKEVISYSARKNYEKILSAPVNYECTQADLTKRTPYWRCVANHTHQILMNDMFFGDGYTCIAPGHDNRTMYIEHPCYGLTLPKTISNLANIDNLSIVSYKNYAFWHYLKSTQEITYDLNGNNPVTATTNYNYRGINHTLLSSQSSNNSKNELLETKYFYPKDSEMSAKPIVNQLIAANIIGVPLDTQNYKAGTLLSEQLTIYDNNTTTANLPLPVSVYAAKFPNALPNITTPSIGQLEKKITFNQYDTKGNILQYTPESGIPVSIIWGYNQTQPIAKIENASYSEVLSYVSNLQAKSDTGTEAELITALNVLRTALPNAMVTTYTYKPLIGVSTVTDPKGFITTYTYDSFGRLETVKDNLGNILSEN</sequence>
<dbReference type="AlphaFoldDB" id="A0A1M5GFU2"/>
<proteinExistence type="predicted"/>
<keyword evidence="2" id="KW-1185">Reference proteome</keyword>
<dbReference type="InterPro" id="IPR031325">
    <property type="entry name" value="RHS_repeat"/>
</dbReference>
<dbReference type="EMBL" id="FQWC01000001">
    <property type="protein sequence ID" value="SHG02594.1"/>
    <property type="molecule type" value="Genomic_DNA"/>
</dbReference>
<gene>
    <name evidence="1" type="ORF">SAMN05443663_101826</name>
</gene>
<dbReference type="Proteomes" id="UP000184071">
    <property type="component" value="Unassembled WGS sequence"/>
</dbReference>
<organism evidence="1 2">
    <name type="scientific">Flavobacterium defluvii</name>
    <dbReference type="NCBI Taxonomy" id="370979"/>
    <lineage>
        <taxon>Bacteria</taxon>
        <taxon>Pseudomonadati</taxon>
        <taxon>Bacteroidota</taxon>
        <taxon>Flavobacteriia</taxon>
        <taxon>Flavobacteriales</taxon>
        <taxon>Flavobacteriaceae</taxon>
        <taxon>Flavobacterium</taxon>
    </lineage>
</organism>